<dbReference type="RefSeq" id="XP_003728687.2">
    <property type="nucleotide sequence ID" value="XM_003728639.3"/>
</dbReference>
<feature type="compositionally biased region" description="Polar residues" evidence="2">
    <location>
        <begin position="153"/>
        <end position="169"/>
    </location>
</feature>
<dbReference type="Gene3D" id="1.10.10.2590">
    <property type="entry name" value="BEN domain"/>
    <property type="match status" value="1"/>
</dbReference>
<proteinExistence type="predicted"/>
<keyword evidence="4" id="KW-1185">Reference proteome</keyword>
<feature type="region of interest" description="Disordered" evidence="2">
    <location>
        <begin position="133"/>
        <end position="169"/>
    </location>
</feature>
<dbReference type="KEGG" id="spu:100892641"/>
<feature type="coiled-coil region" evidence="1">
    <location>
        <begin position="206"/>
        <end position="233"/>
    </location>
</feature>
<keyword evidence="1" id="KW-0175">Coiled coil</keyword>
<evidence type="ECO:0000256" key="2">
    <source>
        <dbReference type="SAM" id="MobiDB-lite"/>
    </source>
</evidence>
<sequence length="373" mass="41639">MLSITIEWLVGKWRGTIEDVARSRISNQGELKVGEVVHIEHRRGQHEASIVALEKPRIPQATKTRTAVNAILRQKLRQPSRLRRPSRIVLPVVTRPVNVSDSDTDSDIAEDFMVHQADQTSDQSMDVYHFSDMPALSPTLSDQSANEPLHQAPSPTNHTNPMNSHASTDQSFGLPTLSPIPYCQSVDETLHLATIDQSPDAHSHSLEAIVRQLATLQQQNKTLILEVTNLKREFRAMSGLQRKEPPKYSKLSGNQVLIGSPDANITVDKVVYDRCWEATTKAKDLVISLLKVVYTKEELAAHNFNGGDVWTGRQMVTKRALRADDRFKAIVAQAEVQYPGAFGSSFLQKQLRDSVNNKCRKATQSLRSAISLQ</sequence>
<dbReference type="GeneID" id="100892641"/>
<dbReference type="OrthoDB" id="10069100at2759"/>
<name>A0A7M7GH21_STRPU</name>
<dbReference type="InParanoid" id="A0A7M7GH21"/>
<accession>A0A7M7GH21</accession>
<dbReference type="EnsemblMetazoa" id="XM_003728639">
    <property type="protein sequence ID" value="XP_003728687"/>
    <property type="gene ID" value="LOC100892641"/>
</dbReference>
<evidence type="ECO:0008006" key="5">
    <source>
        <dbReference type="Google" id="ProtNLM"/>
    </source>
</evidence>
<dbReference type="AlphaFoldDB" id="A0A7M7GH21"/>
<evidence type="ECO:0000256" key="1">
    <source>
        <dbReference type="SAM" id="Coils"/>
    </source>
</evidence>
<reference evidence="4" key="1">
    <citation type="submission" date="2015-02" db="EMBL/GenBank/DDBJ databases">
        <title>Genome sequencing for Strongylocentrotus purpuratus.</title>
        <authorList>
            <person name="Murali S."/>
            <person name="Liu Y."/>
            <person name="Vee V."/>
            <person name="English A."/>
            <person name="Wang M."/>
            <person name="Skinner E."/>
            <person name="Han Y."/>
            <person name="Muzny D.M."/>
            <person name="Worley K.C."/>
            <person name="Gibbs R.A."/>
        </authorList>
    </citation>
    <scope>NUCLEOTIDE SEQUENCE</scope>
</reference>
<evidence type="ECO:0000313" key="4">
    <source>
        <dbReference type="Proteomes" id="UP000007110"/>
    </source>
</evidence>
<protein>
    <recommendedName>
        <fullName evidence="5">BEN domain-containing protein</fullName>
    </recommendedName>
</protein>
<organism evidence="3 4">
    <name type="scientific">Strongylocentrotus purpuratus</name>
    <name type="common">Purple sea urchin</name>
    <dbReference type="NCBI Taxonomy" id="7668"/>
    <lineage>
        <taxon>Eukaryota</taxon>
        <taxon>Metazoa</taxon>
        <taxon>Echinodermata</taxon>
        <taxon>Eleutherozoa</taxon>
        <taxon>Echinozoa</taxon>
        <taxon>Echinoidea</taxon>
        <taxon>Euechinoidea</taxon>
        <taxon>Echinacea</taxon>
        <taxon>Camarodonta</taxon>
        <taxon>Echinidea</taxon>
        <taxon>Strongylocentrotidae</taxon>
        <taxon>Strongylocentrotus</taxon>
    </lineage>
</organism>
<evidence type="ECO:0000313" key="3">
    <source>
        <dbReference type="EnsemblMetazoa" id="XP_003728687"/>
    </source>
</evidence>
<reference evidence="3" key="2">
    <citation type="submission" date="2021-01" db="UniProtKB">
        <authorList>
            <consortium name="EnsemblMetazoa"/>
        </authorList>
    </citation>
    <scope>IDENTIFICATION</scope>
</reference>
<dbReference type="Proteomes" id="UP000007110">
    <property type="component" value="Unassembled WGS sequence"/>
</dbReference>